<dbReference type="Proteomes" id="UP000252023">
    <property type="component" value="Chromosome"/>
</dbReference>
<dbReference type="KEGG" id="pars:DRW48_03850"/>
<sequence length="288" mass="30057">MSDRPLGRSLIRLGAMALGRDRAHRQDIWPGLAIDRAAGTTVWHRRPLCPLLPLSAIVTTARDLIAIIGTGPSLANQHPERLPPGSAILLNGAASLASSLAPLGVMVEDERFVFRHHAMLAGLQAGVPLMLSPAALRALAERAPDLLRQGRPVALIDNLAKPVNAARRSLDDPALDGIVTRSEGAALSLQPDRGVVITGTVAFSALQAALAARPAEILLAGIDLGNAAKPRFYETAADSAPSGLTKGLPRILAGFALALREAGGTRLACTSPVSALLALGYPRDVRLD</sequence>
<evidence type="ECO:0000313" key="2">
    <source>
        <dbReference type="Proteomes" id="UP000252023"/>
    </source>
</evidence>
<keyword evidence="1" id="KW-0808">Transferase</keyword>
<reference evidence="2" key="1">
    <citation type="submission" date="2018-07" db="EMBL/GenBank/DDBJ databases">
        <title>Genome sequencing of Paracoccus sp. SC2-6.</title>
        <authorList>
            <person name="Heo J."/>
            <person name="Kim S.-J."/>
            <person name="Kwon S.-W."/>
        </authorList>
    </citation>
    <scope>NUCLEOTIDE SEQUENCE [LARGE SCALE GENOMIC DNA]</scope>
    <source>
        <strain evidence="2">SC2-6</strain>
    </source>
</reference>
<keyword evidence="2" id="KW-1185">Reference proteome</keyword>
<proteinExistence type="predicted"/>
<dbReference type="GO" id="GO:0016740">
    <property type="term" value="F:transferase activity"/>
    <property type="evidence" value="ECO:0007669"/>
    <property type="project" value="UniProtKB-KW"/>
</dbReference>
<accession>A0A344PHU6</accession>
<evidence type="ECO:0000313" key="1">
    <source>
        <dbReference type="EMBL" id="AXC48951.1"/>
    </source>
</evidence>
<organism evidence="1 2">
    <name type="scientific">Paracoccus suum</name>
    <dbReference type="NCBI Taxonomy" id="2259340"/>
    <lineage>
        <taxon>Bacteria</taxon>
        <taxon>Pseudomonadati</taxon>
        <taxon>Pseudomonadota</taxon>
        <taxon>Alphaproteobacteria</taxon>
        <taxon>Rhodobacterales</taxon>
        <taxon>Paracoccaceae</taxon>
        <taxon>Paracoccus</taxon>
    </lineage>
</organism>
<name>A0A344PHU6_9RHOB</name>
<protein>
    <submittedName>
        <fullName evidence="1">Glycosyl transferase</fullName>
    </submittedName>
</protein>
<dbReference type="OrthoDB" id="8280268at2"/>
<dbReference type="AlphaFoldDB" id="A0A344PHU6"/>
<gene>
    <name evidence="1" type="ORF">DRW48_03850</name>
</gene>
<dbReference type="RefSeq" id="WP_114075270.1">
    <property type="nucleotide sequence ID" value="NZ_CP030918.1"/>
</dbReference>
<dbReference type="EMBL" id="CP030918">
    <property type="protein sequence ID" value="AXC48951.1"/>
    <property type="molecule type" value="Genomic_DNA"/>
</dbReference>